<gene>
    <name evidence="2" type="ORF">BKCO1_7600019</name>
</gene>
<dbReference type="RefSeq" id="XP_020125875.1">
    <property type="nucleotide sequence ID" value="XM_020278981.1"/>
</dbReference>
<name>A0A1J9RM78_9PEZI</name>
<comment type="caution">
    <text evidence="2">The sequence shown here is derived from an EMBL/GenBank/DDBJ whole genome shotgun (WGS) entry which is preliminary data.</text>
</comment>
<evidence type="ECO:0000313" key="2">
    <source>
        <dbReference type="EMBL" id="OJD29615.1"/>
    </source>
</evidence>
<proteinExistence type="predicted"/>
<dbReference type="OrthoDB" id="3903561at2759"/>
<keyword evidence="1" id="KW-1133">Transmembrane helix</keyword>
<sequence>MELVPLDKTASSPPTCKPHVQTASAKCIPLLAATASYLLVGFVVALPLVFIGLPRLSIVRFGACMDGNFRMSDINSPFDVRTAFAVSLGFGRLEFAVAKGIDVVFDLVVGRGGQFLLAWLTYPVFTRALLCSMETRSASYDYFAAMAFETVSVSTMAQISQNMTRREKGKRSSRNAFVCVGLLFASLYVLSFPTLASAATGYSTSQEPQMTLKGGQNTTASWAKFAACEYVIEDGDRLPDGKKGQCITASDSLYKSVLEYTNLVNRGVLKSTDASSFNGHRLQPPPLQFSVRPGYSYGDEFYPNAYCEEFGFCKPVNDVYRWGFSYLLLFVIVVLTYVWAGVLVALHAYTRRNSRLAQAGRGLGLYRAVLDLAKAIREELGEEAQVLSNEVLQSRLAEASEGLRYQVGVLERETGTEQGRRLLSPVAEEDRESVE</sequence>
<dbReference type="Proteomes" id="UP000183809">
    <property type="component" value="Unassembled WGS sequence"/>
</dbReference>
<reference evidence="2 3" key="1">
    <citation type="submission" date="2016-10" db="EMBL/GenBank/DDBJ databases">
        <title>Proteomics and genomics reveal pathogen-plant mechanisms compatible with a hemibiotrophic lifestyle of Diplodia corticola.</title>
        <authorList>
            <person name="Fernandes I."/>
            <person name="De Jonge R."/>
            <person name="Van De Peer Y."/>
            <person name="Devreese B."/>
            <person name="Alves A."/>
            <person name="Esteves A.C."/>
        </authorList>
    </citation>
    <scope>NUCLEOTIDE SEQUENCE [LARGE SCALE GENOMIC DNA]</scope>
    <source>
        <strain evidence="2 3">CBS 112549</strain>
    </source>
</reference>
<dbReference type="AlphaFoldDB" id="A0A1J9RM78"/>
<keyword evidence="1" id="KW-0472">Membrane</keyword>
<keyword evidence="1" id="KW-0812">Transmembrane</keyword>
<feature type="transmembrane region" description="Helical" evidence="1">
    <location>
        <begin position="175"/>
        <end position="196"/>
    </location>
</feature>
<organism evidence="2 3">
    <name type="scientific">Diplodia corticola</name>
    <dbReference type="NCBI Taxonomy" id="236234"/>
    <lineage>
        <taxon>Eukaryota</taxon>
        <taxon>Fungi</taxon>
        <taxon>Dikarya</taxon>
        <taxon>Ascomycota</taxon>
        <taxon>Pezizomycotina</taxon>
        <taxon>Dothideomycetes</taxon>
        <taxon>Dothideomycetes incertae sedis</taxon>
        <taxon>Botryosphaeriales</taxon>
        <taxon>Botryosphaeriaceae</taxon>
        <taxon>Diplodia</taxon>
    </lineage>
</organism>
<protein>
    <submittedName>
        <fullName evidence="2">Uncharacterized protein</fullName>
    </submittedName>
</protein>
<feature type="transmembrane region" description="Helical" evidence="1">
    <location>
        <begin position="28"/>
        <end position="51"/>
    </location>
</feature>
<dbReference type="STRING" id="236234.A0A1J9RM78"/>
<evidence type="ECO:0000313" key="3">
    <source>
        <dbReference type="Proteomes" id="UP000183809"/>
    </source>
</evidence>
<keyword evidence="3" id="KW-1185">Reference proteome</keyword>
<evidence type="ECO:0000256" key="1">
    <source>
        <dbReference type="SAM" id="Phobius"/>
    </source>
</evidence>
<feature type="transmembrane region" description="Helical" evidence="1">
    <location>
        <begin position="324"/>
        <end position="346"/>
    </location>
</feature>
<dbReference type="GeneID" id="31019243"/>
<dbReference type="EMBL" id="MNUE01000076">
    <property type="protein sequence ID" value="OJD29615.1"/>
    <property type="molecule type" value="Genomic_DNA"/>
</dbReference>
<accession>A0A1J9RM78</accession>